<dbReference type="Gene3D" id="3.10.20.280">
    <property type="entry name" value="RnfH-like"/>
    <property type="match status" value="1"/>
</dbReference>
<name>A0A645EUZ4_9ZZZZ</name>
<comment type="caution">
    <text evidence="3">The sequence shown here is derived from an EMBL/GenBank/DDBJ whole genome shotgun (WGS) entry which is preliminary data.</text>
</comment>
<proteinExistence type="inferred from homology"/>
<evidence type="ECO:0000313" key="3">
    <source>
        <dbReference type="EMBL" id="MPN05019.1"/>
    </source>
</evidence>
<feature type="region of interest" description="Disordered" evidence="2">
    <location>
        <begin position="89"/>
        <end position="112"/>
    </location>
</feature>
<dbReference type="HAMAP" id="MF_00460">
    <property type="entry name" value="UPF0125_RnfH"/>
    <property type="match status" value="1"/>
</dbReference>
<evidence type="ECO:0000256" key="1">
    <source>
        <dbReference type="ARBA" id="ARBA00010645"/>
    </source>
</evidence>
<sequence length="112" mass="12009">MADPAAKTLNVTVVTSAAPGQTQEWAVQLPTGATAREALAACGLDASDAAYALSVWGRSVQPQRRLHDLDRVEWCRALKVDPKVARRERFASQGSRGAGLFSKRRPGAKSGY</sequence>
<organism evidence="3">
    <name type="scientific">bioreactor metagenome</name>
    <dbReference type="NCBI Taxonomy" id="1076179"/>
    <lineage>
        <taxon>unclassified sequences</taxon>
        <taxon>metagenomes</taxon>
        <taxon>ecological metagenomes</taxon>
    </lineage>
</organism>
<comment type="similarity">
    <text evidence="1">Belongs to the UPF0125 (RnfH) family.</text>
</comment>
<dbReference type="InterPro" id="IPR016155">
    <property type="entry name" value="Mopterin_synth/thiamin_S_b"/>
</dbReference>
<protein>
    <submittedName>
        <fullName evidence="3">Protein RnfH</fullName>
    </submittedName>
</protein>
<dbReference type="InterPro" id="IPR037021">
    <property type="entry name" value="RnfH_sf"/>
</dbReference>
<accession>A0A645EUZ4</accession>
<dbReference type="EMBL" id="VSSQ01050929">
    <property type="protein sequence ID" value="MPN05019.1"/>
    <property type="molecule type" value="Genomic_DNA"/>
</dbReference>
<dbReference type="AlphaFoldDB" id="A0A645EUZ4"/>
<dbReference type="InterPro" id="IPR005346">
    <property type="entry name" value="RnfH"/>
</dbReference>
<dbReference type="Pfam" id="PF03658">
    <property type="entry name" value="Ub-RnfH"/>
    <property type="match status" value="1"/>
</dbReference>
<dbReference type="SUPFAM" id="SSF54285">
    <property type="entry name" value="MoaD/ThiS"/>
    <property type="match status" value="1"/>
</dbReference>
<evidence type="ECO:0000256" key="2">
    <source>
        <dbReference type="SAM" id="MobiDB-lite"/>
    </source>
</evidence>
<feature type="compositionally biased region" description="Basic residues" evidence="2">
    <location>
        <begin position="102"/>
        <end position="112"/>
    </location>
</feature>
<reference evidence="3" key="1">
    <citation type="submission" date="2019-08" db="EMBL/GenBank/DDBJ databases">
        <authorList>
            <person name="Kucharzyk K."/>
            <person name="Murdoch R.W."/>
            <person name="Higgins S."/>
            <person name="Loffler F."/>
        </authorList>
    </citation>
    <scope>NUCLEOTIDE SEQUENCE</scope>
</reference>
<gene>
    <name evidence="3" type="primary">rnfH_1</name>
    <name evidence="3" type="ORF">SDC9_152268</name>
</gene>